<keyword evidence="2" id="KW-1185">Reference proteome</keyword>
<proteinExistence type="predicted"/>
<dbReference type="Proteomes" id="UP000245125">
    <property type="component" value="Unassembled WGS sequence"/>
</dbReference>
<reference evidence="2" key="1">
    <citation type="submission" date="2018-03" db="EMBL/GenBank/DDBJ databases">
        <authorList>
            <person name="Zecchin S."/>
        </authorList>
    </citation>
    <scope>NUCLEOTIDE SEQUENCE [LARGE SCALE GENOMIC DNA]</scope>
</reference>
<dbReference type="EMBL" id="OUUY01000070">
    <property type="protein sequence ID" value="SPQ00501.1"/>
    <property type="molecule type" value="Genomic_DNA"/>
</dbReference>
<dbReference type="AlphaFoldDB" id="A0A2U3QGE8"/>
<gene>
    <name evidence="1" type="ORF">NBG4_250033</name>
</gene>
<name>A0A2U3QGE8_9BACT</name>
<organism evidence="1 2">
    <name type="scientific">Candidatus Sulfobium mesophilum</name>
    <dbReference type="NCBI Taxonomy" id="2016548"/>
    <lineage>
        <taxon>Bacteria</taxon>
        <taxon>Pseudomonadati</taxon>
        <taxon>Nitrospirota</taxon>
        <taxon>Nitrospiria</taxon>
        <taxon>Nitrospirales</taxon>
        <taxon>Nitrospiraceae</taxon>
        <taxon>Candidatus Sulfobium</taxon>
    </lineage>
</organism>
<sequence>MLITVVYQDGKQDLVDPLVLKKLLASDKVKRFLRSDGWAIVGRSPMRGDDKRYKSYNVERRHGSK</sequence>
<dbReference type="InterPro" id="IPR054686">
    <property type="entry name" value="GSU3473-like"/>
</dbReference>
<dbReference type="NCBIfam" id="NF045719">
    <property type="entry name" value="GSU3473_fam"/>
    <property type="match status" value="1"/>
</dbReference>
<evidence type="ECO:0000313" key="2">
    <source>
        <dbReference type="Proteomes" id="UP000245125"/>
    </source>
</evidence>
<protein>
    <submittedName>
        <fullName evidence="1">Uncharacterized protein</fullName>
    </submittedName>
</protein>
<accession>A0A2U3QGE8</accession>
<evidence type="ECO:0000313" key="1">
    <source>
        <dbReference type="EMBL" id="SPQ00501.1"/>
    </source>
</evidence>
<dbReference type="OrthoDB" id="5405882at2"/>